<accession>A0A0D0D5U1</accession>
<gene>
    <name evidence="1" type="ORF">PAXRUDRAFT_300794</name>
</gene>
<protein>
    <submittedName>
        <fullName evidence="1">Uncharacterized protein</fullName>
    </submittedName>
</protein>
<sequence length="55" mass="6132">MIPASPPPPVRNTNHTGCLLVYWQEVPVIADQRNLTLMLGVWAGSLIVNKTYWGI</sequence>
<reference evidence="2" key="2">
    <citation type="submission" date="2015-01" db="EMBL/GenBank/DDBJ databases">
        <title>Evolutionary Origins and Diversification of the Mycorrhizal Mutualists.</title>
        <authorList>
            <consortium name="DOE Joint Genome Institute"/>
            <consortium name="Mycorrhizal Genomics Consortium"/>
            <person name="Kohler A."/>
            <person name="Kuo A."/>
            <person name="Nagy L.G."/>
            <person name="Floudas D."/>
            <person name="Copeland A."/>
            <person name="Barry K.W."/>
            <person name="Cichocki N."/>
            <person name="Veneault-Fourrey C."/>
            <person name="LaButti K."/>
            <person name="Lindquist E.A."/>
            <person name="Lipzen A."/>
            <person name="Lundell T."/>
            <person name="Morin E."/>
            <person name="Murat C."/>
            <person name="Riley R."/>
            <person name="Ohm R."/>
            <person name="Sun H."/>
            <person name="Tunlid A."/>
            <person name="Henrissat B."/>
            <person name="Grigoriev I.V."/>
            <person name="Hibbett D.S."/>
            <person name="Martin F."/>
        </authorList>
    </citation>
    <scope>NUCLEOTIDE SEQUENCE [LARGE SCALE GENOMIC DNA]</scope>
    <source>
        <strain evidence="2">Ve08.2h10</strain>
    </source>
</reference>
<name>A0A0D0D5U1_9AGAM</name>
<keyword evidence="2" id="KW-1185">Reference proteome</keyword>
<organism evidence="1 2">
    <name type="scientific">Paxillus rubicundulus Ve08.2h10</name>
    <dbReference type="NCBI Taxonomy" id="930991"/>
    <lineage>
        <taxon>Eukaryota</taxon>
        <taxon>Fungi</taxon>
        <taxon>Dikarya</taxon>
        <taxon>Basidiomycota</taxon>
        <taxon>Agaricomycotina</taxon>
        <taxon>Agaricomycetes</taxon>
        <taxon>Agaricomycetidae</taxon>
        <taxon>Boletales</taxon>
        <taxon>Paxilineae</taxon>
        <taxon>Paxillaceae</taxon>
        <taxon>Paxillus</taxon>
    </lineage>
</organism>
<dbReference type="AlphaFoldDB" id="A0A0D0D5U1"/>
<evidence type="ECO:0000313" key="1">
    <source>
        <dbReference type="EMBL" id="KIK78981.1"/>
    </source>
</evidence>
<dbReference type="Proteomes" id="UP000054538">
    <property type="component" value="Unassembled WGS sequence"/>
</dbReference>
<dbReference type="InParanoid" id="A0A0D0D5U1"/>
<dbReference type="HOGENOM" id="CLU_3033028_0_0_1"/>
<dbReference type="EMBL" id="KN826413">
    <property type="protein sequence ID" value="KIK78981.1"/>
    <property type="molecule type" value="Genomic_DNA"/>
</dbReference>
<reference evidence="1 2" key="1">
    <citation type="submission" date="2014-04" db="EMBL/GenBank/DDBJ databases">
        <authorList>
            <consortium name="DOE Joint Genome Institute"/>
            <person name="Kuo A."/>
            <person name="Kohler A."/>
            <person name="Jargeat P."/>
            <person name="Nagy L.G."/>
            <person name="Floudas D."/>
            <person name="Copeland A."/>
            <person name="Barry K.W."/>
            <person name="Cichocki N."/>
            <person name="Veneault-Fourrey C."/>
            <person name="LaButti K."/>
            <person name="Lindquist E.A."/>
            <person name="Lipzen A."/>
            <person name="Lundell T."/>
            <person name="Morin E."/>
            <person name="Murat C."/>
            <person name="Sun H."/>
            <person name="Tunlid A."/>
            <person name="Henrissat B."/>
            <person name="Grigoriev I.V."/>
            <person name="Hibbett D.S."/>
            <person name="Martin F."/>
            <person name="Nordberg H.P."/>
            <person name="Cantor M.N."/>
            <person name="Hua S.X."/>
        </authorList>
    </citation>
    <scope>NUCLEOTIDE SEQUENCE [LARGE SCALE GENOMIC DNA]</scope>
    <source>
        <strain evidence="1 2">Ve08.2h10</strain>
    </source>
</reference>
<proteinExistence type="predicted"/>
<evidence type="ECO:0000313" key="2">
    <source>
        <dbReference type="Proteomes" id="UP000054538"/>
    </source>
</evidence>